<dbReference type="SUPFAM" id="SSF49401">
    <property type="entry name" value="Bacterial adhesins"/>
    <property type="match status" value="1"/>
</dbReference>
<evidence type="ECO:0000259" key="6">
    <source>
        <dbReference type="Pfam" id="PF00419"/>
    </source>
</evidence>
<sequence length="172" mass="18218">MPHFPCPLILTMALLMPWPVLADGSLTFQGKVRAGTCDVHVDDAAKSVTMPSLRADELTSLNDAPVPSSETPFELRLVNCRGVRNAYLQFSGTTTGPAAAQYANIGDAKGVALHLIDATRRDVLSASGFRVSLPIAGSAVTYAALAYYFRLGVEQVRQGSVSSAATVIVSYD</sequence>
<reference evidence="7 8" key="1">
    <citation type="submission" date="2020-03" db="EMBL/GenBank/DDBJ databases">
        <authorList>
            <person name="Lai Q."/>
        </authorList>
    </citation>
    <scope>NUCLEOTIDE SEQUENCE [LARGE SCALE GENOMIC DNA]</scope>
    <source>
        <strain evidence="7 8">CCUG 25036</strain>
    </source>
</reference>
<dbReference type="InterPro" id="IPR008966">
    <property type="entry name" value="Adhesion_dom_sf"/>
</dbReference>
<feature type="domain" description="Fimbrial-type adhesion" evidence="6">
    <location>
        <begin position="27"/>
        <end position="172"/>
    </location>
</feature>
<comment type="similarity">
    <text evidence="2">Belongs to the fimbrial protein family.</text>
</comment>
<comment type="subcellular location">
    <subcellularLocation>
        <location evidence="1">Fimbrium</location>
    </subcellularLocation>
</comment>
<name>A0A7X5UDW3_9GAMM</name>
<proteinExistence type="inferred from homology"/>
<evidence type="ECO:0000256" key="4">
    <source>
        <dbReference type="ARBA" id="ARBA00023263"/>
    </source>
</evidence>
<protein>
    <submittedName>
        <fullName evidence="7">Type 1 fimbrial protein</fullName>
    </submittedName>
</protein>
<dbReference type="Gene3D" id="2.60.40.1090">
    <property type="entry name" value="Fimbrial-type adhesion domain"/>
    <property type="match status" value="1"/>
</dbReference>
<evidence type="ECO:0000256" key="2">
    <source>
        <dbReference type="ARBA" id="ARBA00006671"/>
    </source>
</evidence>
<dbReference type="RefSeq" id="WP_166951752.1">
    <property type="nucleotide sequence ID" value="NZ_JAARLZ010000013.1"/>
</dbReference>
<dbReference type="Pfam" id="PF00419">
    <property type="entry name" value="Fimbrial"/>
    <property type="match status" value="1"/>
</dbReference>
<dbReference type="InterPro" id="IPR036937">
    <property type="entry name" value="Adhesion_dom_fimbrial_sf"/>
</dbReference>
<comment type="caution">
    <text evidence="7">The sequence shown here is derived from an EMBL/GenBank/DDBJ whole genome shotgun (WGS) entry which is preliminary data.</text>
</comment>
<evidence type="ECO:0000256" key="3">
    <source>
        <dbReference type="ARBA" id="ARBA00022729"/>
    </source>
</evidence>
<gene>
    <name evidence="7" type="ORF">HBF25_19735</name>
</gene>
<accession>A0A7X5UDW3</accession>
<evidence type="ECO:0000313" key="7">
    <source>
        <dbReference type="EMBL" id="NII08622.1"/>
    </source>
</evidence>
<organism evidence="7 8">
    <name type="scientific">Luteibacter anthropi</name>
    <dbReference type="NCBI Taxonomy" id="564369"/>
    <lineage>
        <taxon>Bacteria</taxon>
        <taxon>Pseudomonadati</taxon>
        <taxon>Pseudomonadota</taxon>
        <taxon>Gammaproteobacteria</taxon>
        <taxon>Lysobacterales</taxon>
        <taxon>Rhodanobacteraceae</taxon>
        <taxon>Luteibacter</taxon>
    </lineage>
</organism>
<dbReference type="InterPro" id="IPR050263">
    <property type="entry name" value="Bact_Fimbrial_Adh_Pro"/>
</dbReference>
<dbReference type="PANTHER" id="PTHR33420">
    <property type="entry name" value="FIMBRIAL SUBUNIT ELFA-RELATED"/>
    <property type="match status" value="1"/>
</dbReference>
<dbReference type="PANTHER" id="PTHR33420:SF3">
    <property type="entry name" value="FIMBRIAL SUBUNIT ELFA"/>
    <property type="match status" value="1"/>
</dbReference>
<keyword evidence="8" id="KW-1185">Reference proteome</keyword>
<evidence type="ECO:0000313" key="8">
    <source>
        <dbReference type="Proteomes" id="UP000490980"/>
    </source>
</evidence>
<evidence type="ECO:0000256" key="5">
    <source>
        <dbReference type="SAM" id="SignalP"/>
    </source>
</evidence>
<dbReference type="EMBL" id="JAARLZ010000013">
    <property type="protein sequence ID" value="NII08622.1"/>
    <property type="molecule type" value="Genomic_DNA"/>
</dbReference>
<dbReference type="GO" id="GO:0043709">
    <property type="term" value="P:cell adhesion involved in single-species biofilm formation"/>
    <property type="evidence" value="ECO:0007669"/>
    <property type="project" value="TreeGrafter"/>
</dbReference>
<dbReference type="Proteomes" id="UP000490980">
    <property type="component" value="Unassembled WGS sequence"/>
</dbReference>
<feature type="signal peptide" evidence="5">
    <location>
        <begin position="1"/>
        <end position="22"/>
    </location>
</feature>
<dbReference type="InterPro" id="IPR000259">
    <property type="entry name" value="Adhesion_dom_fimbrial"/>
</dbReference>
<keyword evidence="4" id="KW-0281">Fimbrium</keyword>
<dbReference type="GO" id="GO:0009289">
    <property type="term" value="C:pilus"/>
    <property type="evidence" value="ECO:0007669"/>
    <property type="project" value="UniProtKB-SubCell"/>
</dbReference>
<evidence type="ECO:0000256" key="1">
    <source>
        <dbReference type="ARBA" id="ARBA00004561"/>
    </source>
</evidence>
<dbReference type="AlphaFoldDB" id="A0A7X5UDW3"/>
<keyword evidence="3 5" id="KW-0732">Signal</keyword>
<feature type="chain" id="PRO_5030921146" evidence="5">
    <location>
        <begin position="23"/>
        <end position="172"/>
    </location>
</feature>